<dbReference type="AlphaFoldDB" id="A0A517QLE7"/>
<dbReference type="EMBL" id="CP036267">
    <property type="protein sequence ID" value="QDT32468.1"/>
    <property type="molecule type" value="Genomic_DNA"/>
</dbReference>
<evidence type="ECO:0000313" key="3">
    <source>
        <dbReference type="Proteomes" id="UP000315724"/>
    </source>
</evidence>
<accession>A0A517QLE7</accession>
<dbReference type="KEGG" id="tpol:Mal48_17140"/>
<proteinExistence type="predicted"/>
<keyword evidence="3" id="KW-1185">Reference proteome</keyword>
<protein>
    <submittedName>
        <fullName evidence="2">Uncharacterized protein</fullName>
    </submittedName>
</protein>
<dbReference type="PROSITE" id="PS51257">
    <property type="entry name" value="PROKAR_LIPOPROTEIN"/>
    <property type="match status" value="1"/>
</dbReference>
<reference evidence="2 3" key="1">
    <citation type="submission" date="2019-02" db="EMBL/GenBank/DDBJ databases">
        <title>Deep-cultivation of Planctomycetes and their phenomic and genomic characterization uncovers novel biology.</title>
        <authorList>
            <person name="Wiegand S."/>
            <person name="Jogler M."/>
            <person name="Boedeker C."/>
            <person name="Pinto D."/>
            <person name="Vollmers J."/>
            <person name="Rivas-Marin E."/>
            <person name="Kohn T."/>
            <person name="Peeters S.H."/>
            <person name="Heuer A."/>
            <person name="Rast P."/>
            <person name="Oberbeckmann S."/>
            <person name="Bunk B."/>
            <person name="Jeske O."/>
            <person name="Meyerdierks A."/>
            <person name="Storesund J.E."/>
            <person name="Kallscheuer N."/>
            <person name="Luecker S."/>
            <person name="Lage O.M."/>
            <person name="Pohl T."/>
            <person name="Merkel B.J."/>
            <person name="Hornburger P."/>
            <person name="Mueller R.-W."/>
            <person name="Bruemmer F."/>
            <person name="Labrenz M."/>
            <person name="Spormann A.M."/>
            <person name="Op den Camp H."/>
            <person name="Overmann J."/>
            <person name="Amann R."/>
            <person name="Jetten M.S.M."/>
            <person name="Mascher T."/>
            <person name="Medema M.H."/>
            <person name="Devos D.P."/>
            <person name="Kaster A.-K."/>
            <person name="Ovreas L."/>
            <person name="Rohde M."/>
            <person name="Galperin M.Y."/>
            <person name="Jogler C."/>
        </authorList>
    </citation>
    <scope>NUCLEOTIDE SEQUENCE [LARGE SCALE GENOMIC DNA]</scope>
    <source>
        <strain evidence="2 3">Mal48</strain>
    </source>
</reference>
<gene>
    <name evidence="2" type="ORF">Mal48_17140</name>
</gene>
<sequence length="120" mass="12922">MKRMMTLSLGVVLLVASGCGTTRGLRLASIESACFGTNSSEQSLVAPPVEYSQPVEEPQEIAPVPPSAIDLPMEKEELPPPPPANFEVTSGLQKTVRKPILIPIQQTAARWSDKVVTKLQ</sequence>
<evidence type="ECO:0000256" key="1">
    <source>
        <dbReference type="SAM" id="MobiDB-lite"/>
    </source>
</evidence>
<organism evidence="2 3">
    <name type="scientific">Thalassoglobus polymorphus</name>
    <dbReference type="NCBI Taxonomy" id="2527994"/>
    <lineage>
        <taxon>Bacteria</taxon>
        <taxon>Pseudomonadati</taxon>
        <taxon>Planctomycetota</taxon>
        <taxon>Planctomycetia</taxon>
        <taxon>Planctomycetales</taxon>
        <taxon>Planctomycetaceae</taxon>
        <taxon>Thalassoglobus</taxon>
    </lineage>
</organism>
<dbReference type="Proteomes" id="UP000315724">
    <property type="component" value="Chromosome"/>
</dbReference>
<evidence type="ECO:0000313" key="2">
    <source>
        <dbReference type="EMBL" id="QDT32468.1"/>
    </source>
</evidence>
<feature type="region of interest" description="Disordered" evidence="1">
    <location>
        <begin position="49"/>
        <end position="86"/>
    </location>
</feature>
<name>A0A517QLE7_9PLAN</name>